<dbReference type="GO" id="GO:0005576">
    <property type="term" value="C:extracellular region"/>
    <property type="evidence" value="ECO:0007669"/>
    <property type="project" value="TreeGrafter"/>
</dbReference>
<protein>
    <recommendedName>
        <fullName evidence="2">Neutral ceramidase</fullName>
        <ecNumber evidence="2">3.5.1.23</ecNumber>
    </recommendedName>
</protein>
<dbReference type="GO" id="GO:0016020">
    <property type="term" value="C:membrane"/>
    <property type="evidence" value="ECO:0007669"/>
    <property type="project" value="GOC"/>
</dbReference>
<sequence>MIKYGYSQRTITPPLGIQMAGFLGQRKAEGVHDDLYAKALYLEFAEHQKFFLIALDTLAVSLDFSQAVTSQLESHTGIPKDHILIAATHTHSGPEGLQSTKLLTPDGKVQAVGNIDSTLFEYTVEQTVNSALESMKDVKSGKLLFGECPFTQRVFGNRRELNTEELLPTFKMLIIQSEDGSKALLYNFGCHPTVLHEQNHLISADFPGTVASLLTEQVNNLKFAVFFNGAAGDVSTRFYRQKSDFDEIERVAKVVQDSLIRCIPNTKEIDLDPDKFQAITIPVQLKIKQMPPMDVLRNMLRQAQEELQRARARGEQNLRPWESKVEGIESLIRTSTAVNGAQLIQTALHILDFGEVSFVGVPGELFSTLGKQIEEALKPKKVFVVGYASDYIGYIPDMSAYDEGGYETLSTLLQRGEGERIVEIIIEALRMPPS</sequence>
<evidence type="ECO:0000256" key="1">
    <source>
        <dbReference type="PIRSR" id="PIRSR606823-2"/>
    </source>
</evidence>
<dbReference type="Proteomes" id="UP000001732">
    <property type="component" value="Chromosome"/>
</dbReference>
<comment type="similarity">
    <text evidence="2">Belongs to the neutral ceramidase family.</text>
</comment>
<keyword evidence="2" id="KW-0443">Lipid metabolism</keyword>
<dbReference type="PANTHER" id="PTHR12670:SF1">
    <property type="entry name" value="NEUTRAL CERAMIDASE"/>
    <property type="match status" value="1"/>
</dbReference>
<dbReference type="GO" id="GO:0046872">
    <property type="term" value="F:metal ion binding"/>
    <property type="evidence" value="ECO:0007669"/>
    <property type="project" value="UniProtKB-KW"/>
</dbReference>
<evidence type="ECO:0000313" key="5">
    <source>
        <dbReference type="Proteomes" id="UP000001732"/>
    </source>
</evidence>
<accession>B5Y681</accession>
<feature type="domain" description="Neutral/alkaline non-lysosomal ceramidase N-terminal" evidence="3">
    <location>
        <begin position="9"/>
        <end position="236"/>
    </location>
</feature>
<proteinExistence type="inferred from homology"/>
<keyword evidence="1" id="KW-0479">Metal-binding</keyword>
<keyword evidence="2" id="KW-0746">Sphingolipid metabolism</keyword>
<dbReference type="AlphaFoldDB" id="B5Y681"/>
<keyword evidence="1" id="KW-0862">Zinc</keyword>
<dbReference type="RefSeq" id="WP_012544327.1">
    <property type="nucleotide sequence ID" value="NC_011295.1"/>
</dbReference>
<dbReference type="InterPro" id="IPR031329">
    <property type="entry name" value="NEUT/ALK_ceramidase_N"/>
</dbReference>
<dbReference type="STRING" id="309798.COPRO5265_1503"/>
<dbReference type="KEGG" id="cpo:COPRO5265_1503"/>
<reference evidence="4 5" key="2">
    <citation type="journal article" date="2014" name="Genome Announc.">
        <title>Complete Genome Sequence of Coprothermobacter proteolyticus DSM 5265.</title>
        <authorList>
            <person name="Alexiev A."/>
            <person name="Coil D.A."/>
            <person name="Badger J.H."/>
            <person name="Enticknap J."/>
            <person name="Ward N."/>
            <person name="Robb F.T."/>
            <person name="Eisen J.A."/>
        </authorList>
    </citation>
    <scope>NUCLEOTIDE SEQUENCE [LARGE SCALE GENOMIC DNA]</scope>
    <source>
        <strain evidence="5">ATCC 35245 / DSM 5265 / OCM 4 / BT</strain>
    </source>
</reference>
<evidence type="ECO:0000259" key="3">
    <source>
        <dbReference type="Pfam" id="PF04734"/>
    </source>
</evidence>
<dbReference type="GO" id="GO:0046512">
    <property type="term" value="P:sphingosine biosynthetic process"/>
    <property type="evidence" value="ECO:0007669"/>
    <property type="project" value="TreeGrafter"/>
</dbReference>
<dbReference type="GO" id="GO:0042759">
    <property type="term" value="P:long-chain fatty acid biosynthetic process"/>
    <property type="evidence" value="ECO:0007669"/>
    <property type="project" value="TreeGrafter"/>
</dbReference>
<gene>
    <name evidence="4" type="ordered locus">COPRO5265_1503</name>
</gene>
<dbReference type="eggNOG" id="COG3356">
    <property type="taxonomic scope" value="Bacteria"/>
</dbReference>
<comment type="catalytic activity">
    <reaction evidence="2">
        <text>an N-acylsphing-4-enine + H2O = sphing-4-enine + a fatty acid</text>
        <dbReference type="Rhea" id="RHEA:20856"/>
        <dbReference type="ChEBI" id="CHEBI:15377"/>
        <dbReference type="ChEBI" id="CHEBI:28868"/>
        <dbReference type="ChEBI" id="CHEBI:52639"/>
        <dbReference type="ChEBI" id="CHEBI:57756"/>
        <dbReference type="EC" id="3.5.1.23"/>
    </reaction>
</comment>
<evidence type="ECO:0000256" key="2">
    <source>
        <dbReference type="RuleBase" id="RU366019"/>
    </source>
</evidence>
<comment type="cofactor">
    <cofactor evidence="1">
        <name>Zn(2+)</name>
        <dbReference type="ChEBI" id="CHEBI:29105"/>
    </cofactor>
    <text evidence="1">Binds 1 zinc ion per subunit.</text>
</comment>
<dbReference type="PANTHER" id="PTHR12670">
    <property type="entry name" value="CERAMIDASE"/>
    <property type="match status" value="1"/>
</dbReference>
<dbReference type="InterPro" id="IPR006823">
    <property type="entry name" value="Ceramidase_alk"/>
</dbReference>
<dbReference type="EMBL" id="CP001145">
    <property type="protein sequence ID" value="ACI17675.1"/>
    <property type="molecule type" value="Genomic_DNA"/>
</dbReference>
<dbReference type="GO" id="GO:0017040">
    <property type="term" value="F:N-acylsphingosine amidohydrolase activity"/>
    <property type="evidence" value="ECO:0007669"/>
    <property type="project" value="UniProtKB-UniRule"/>
</dbReference>
<dbReference type="HOGENOM" id="CLU_030011_5_0_9"/>
<dbReference type="OrthoDB" id="337762at2"/>
<feature type="binding site" evidence="1">
    <location>
        <position position="191"/>
    </location>
    <ligand>
        <name>Zn(2+)</name>
        <dbReference type="ChEBI" id="CHEBI:29105"/>
    </ligand>
</feature>
<organism evidence="4 5">
    <name type="scientific">Coprothermobacter proteolyticus (strain ATCC 35245 / DSM 5265 / OCM 4 / BT)</name>
    <dbReference type="NCBI Taxonomy" id="309798"/>
    <lineage>
        <taxon>Bacteria</taxon>
        <taxon>Pseudomonadati</taxon>
        <taxon>Coprothermobacterota</taxon>
        <taxon>Coprothermobacteria</taxon>
        <taxon>Coprothermobacterales</taxon>
        <taxon>Coprothermobacteraceae</taxon>
        <taxon>Coprothermobacter</taxon>
    </lineage>
</organism>
<dbReference type="EC" id="3.5.1.23" evidence="2"/>
<keyword evidence="2" id="KW-0378">Hydrolase</keyword>
<reference evidence="5" key="1">
    <citation type="submission" date="2008-08" db="EMBL/GenBank/DDBJ databases">
        <title>The complete genome sequence of Coprothermobacter proteolyticus strain ATCC 5245 / DSM 5265 / BT.</title>
        <authorList>
            <person name="Dodson R.J."/>
            <person name="Durkin A.S."/>
            <person name="Wu M."/>
            <person name="Eisen J."/>
            <person name="Sutton G."/>
        </authorList>
    </citation>
    <scope>NUCLEOTIDE SEQUENCE [LARGE SCALE GENOMIC DNA]</scope>
    <source>
        <strain evidence="5">ATCC 35245 / DSM 5265 / OCM 4 / BT</strain>
    </source>
</reference>
<name>B5Y681_COPPD</name>
<dbReference type="GO" id="GO:0046514">
    <property type="term" value="P:ceramide catabolic process"/>
    <property type="evidence" value="ECO:0007669"/>
    <property type="project" value="InterPro"/>
</dbReference>
<evidence type="ECO:0000313" key="4">
    <source>
        <dbReference type="EMBL" id="ACI17675.1"/>
    </source>
</evidence>
<feature type="binding site" evidence="1">
    <location>
        <position position="89"/>
    </location>
    <ligand>
        <name>Zn(2+)</name>
        <dbReference type="ChEBI" id="CHEBI:29105"/>
    </ligand>
</feature>
<dbReference type="Pfam" id="PF04734">
    <property type="entry name" value="Ceramidase_alk"/>
    <property type="match status" value="1"/>
</dbReference>
<keyword evidence="5" id="KW-1185">Reference proteome</keyword>